<organism evidence="9 10">
    <name type="scientific">Metarhizium album (strain ARSEF 1941)</name>
    <dbReference type="NCBI Taxonomy" id="1081103"/>
    <lineage>
        <taxon>Eukaryota</taxon>
        <taxon>Fungi</taxon>
        <taxon>Dikarya</taxon>
        <taxon>Ascomycota</taxon>
        <taxon>Pezizomycotina</taxon>
        <taxon>Sordariomycetes</taxon>
        <taxon>Hypocreomycetidae</taxon>
        <taxon>Hypocreales</taxon>
        <taxon>Clavicipitaceae</taxon>
        <taxon>Metarhizium</taxon>
    </lineage>
</organism>
<feature type="transmembrane region" description="Helical" evidence="7">
    <location>
        <begin position="222"/>
        <end position="244"/>
    </location>
</feature>
<keyword evidence="4 7" id="KW-0472">Membrane</keyword>
<dbReference type="STRING" id="1081103.A0A0B2WWM4"/>
<dbReference type="Pfam" id="PF20684">
    <property type="entry name" value="Fung_rhodopsin"/>
    <property type="match status" value="1"/>
</dbReference>
<dbReference type="OrthoDB" id="5417887at2759"/>
<evidence type="ECO:0000259" key="8">
    <source>
        <dbReference type="Pfam" id="PF20684"/>
    </source>
</evidence>
<feature type="transmembrane region" description="Helical" evidence="7">
    <location>
        <begin position="137"/>
        <end position="162"/>
    </location>
</feature>
<dbReference type="Proteomes" id="UP000030816">
    <property type="component" value="Unassembled WGS sequence"/>
</dbReference>
<feature type="transmembrane region" description="Helical" evidence="7">
    <location>
        <begin position="30"/>
        <end position="49"/>
    </location>
</feature>
<dbReference type="HOGENOM" id="CLU_028200_3_0_1"/>
<feature type="region of interest" description="Disordered" evidence="6">
    <location>
        <begin position="320"/>
        <end position="390"/>
    </location>
</feature>
<sequence>MPSIMIPRAGGTPAASAEYLAESKSGSLKVILWIAASLPTLFVLMRCYTRVWLRKVFGLDDAFMVAAVLMLIAYAAVLNVAADKGLGRHLEYIMRNPQNAMDVAMLSFVSQPLVIVSCAFGKTSFALTLIRVAVQRWVIVLLWFMIVSMNILHVLISIFVFLRCEDPRHLWNPTIPSKCWSAAAFDDLSLFIGSYSAATDFILALLPWAILWKLQMKKREKFGVAVAMSLGIFAGSIAIIKIQYLVANTDGQDITYSLASLLEWAGVENGVILVGACVPTLRPLLKKIFPGSTAKKEEPPSHDTELVTFTNFNMFSPKARRGQWSTTVETEHPQDTDDQSERSILKRAPEESENTDVLRRSSRGAGLEQPSDEPHHIKKTMEVDVIYHQP</sequence>
<feature type="domain" description="Rhodopsin" evidence="8">
    <location>
        <begin position="45"/>
        <end position="287"/>
    </location>
</feature>
<evidence type="ECO:0000256" key="6">
    <source>
        <dbReference type="SAM" id="MobiDB-lite"/>
    </source>
</evidence>
<dbReference type="RefSeq" id="XP_040679534.1">
    <property type="nucleotide sequence ID" value="XM_040822391.1"/>
</dbReference>
<evidence type="ECO:0000256" key="5">
    <source>
        <dbReference type="ARBA" id="ARBA00038359"/>
    </source>
</evidence>
<feature type="transmembrane region" description="Helical" evidence="7">
    <location>
        <begin position="190"/>
        <end position="210"/>
    </location>
</feature>
<evidence type="ECO:0000256" key="7">
    <source>
        <dbReference type="SAM" id="Phobius"/>
    </source>
</evidence>
<reference evidence="9 10" key="1">
    <citation type="journal article" date="2014" name="Proc. Natl. Acad. Sci. U.S.A.">
        <title>Trajectory and genomic determinants of fungal-pathogen speciation and host adaptation.</title>
        <authorList>
            <person name="Hu X."/>
            <person name="Xiao G."/>
            <person name="Zheng P."/>
            <person name="Shang Y."/>
            <person name="Su Y."/>
            <person name="Zhang X."/>
            <person name="Liu X."/>
            <person name="Zhan S."/>
            <person name="St Leger R.J."/>
            <person name="Wang C."/>
        </authorList>
    </citation>
    <scope>NUCLEOTIDE SEQUENCE [LARGE SCALE GENOMIC DNA]</scope>
    <source>
        <strain evidence="9 10">ARSEF 1941</strain>
    </source>
</reference>
<name>A0A0B2WWM4_METAS</name>
<keyword evidence="10" id="KW-1185">Reference proteome</keyword>
<protein>
    <recommendedName>
        <fullName evidence="8">Rhodopsin domain-containing protein</fullName>
    </recommendedName>
</protein>
<feature type="compositionally biased region" description="Basic and acidic residues" evidence="6">
    <location>
        <begin position="329"/>
        <end position="350"/>
    </location>
</feature>
<feature type="transmembrane region" description="Helical" evidence="7">
    <location>
        <begin position="61"/>
        <end position="82"/>
    </location>
</feature>
<dbReference type="EMBL" id="AZHE01000007">
    <property type="protein sequence ID" value="KHN98468.1"/>
    <property type="molecule type" value="Genomic_DNA"/>
</dbReference>
<comment type="similarity">
    <text evidence="5">Belongs to the SAT4 family.</text>
</comment>
<evidence type="ECO:0000256" key="2">
    <source>
        <dbReference type="ARBA" id="ARBA00022692"/>
    </source>
</evidence>
<dbReference type="InterPro" id="IPR049326">
    <property type="entry name" value="Rhodopsin_dom_fungi"/>
</dbReference>
<dbReference type="PANTHER" id="PTHR33048:SF42">
    <property type="entry name" value="INTEGRAL MEMBRANE PROTEIN"/>
    <property type="match status" value="1"/>
</dbReference>
<dbReference type="GeneID" id="63738047"/>
<evidence type="ECO:0000256" key="1">
    <source>
        <dbReference type="ARBA" id="ARBA00004141"/>
    </source>
</evidence>
<evidence type="ECO:0000256" key="3">
    <source>
        <dbReference type="ARBA" id="ARBA00022989"/>
    </source>
</evidence>
<evidence type="ECO:0000313" key="10">
    <source>
        <dbReference type="Proteomes" id="UP000030816"/>
    </source>
</evidence>
<keyword evidence="2 7" id="KW-0812">Transmembrane</keyword>
<dbReference type="GO" id="GO:0016020">
    <property type="term" value="C:membrane"/>
    <property type="evidence" value="ECO:0007669"/>
    <property type="project" value="UniProtKB-SubCell"/>
</dbReference>
<evidence type="ECO:0000256" key="4">
    <source>
        <dbReference type="ARBA" id="ARBA00023136"/>
    </source>
</evidence>
<keyword evidence="3 7" id="KW-1133">Transmembrane helix</keyword>
<proteinExistence type="inferred from homology"/>
<gene>
    <name evidence="9" type="ORF">MAM_03592</name>
</gene>
<accession>A0A0B2WWM4</accession>
<dbReference type="AlphaFoldDB" id="A0A0B2WWM4"/>
<feature type="compositionally biased region" description="Basic and acidic residues" evidence="6">
    <location>
        <begin position="372"/>
        <end position="382"/>
    </location>
</feature>
<dbReference type="PANTHER" id="PTHR33048">
    <property type="entry name" value="PTH11-LIKE INTEGRAL MEMBRANE PROTEIN (AFU_ORTHOLOGUE AFUA_5G11245)"/>
    <property type="match status" value="1"/>
</dbReference>
<feature type="transmembrane region" description="Helical" evidence="7">
    <location>
        <begin position="102"/>
        <end position="125"/>
    </location>
</feature>
<comment type="subcellular location">
    <subcellularLocation>
        <location evidence="1">Membrane</location>
        <topology evidence="1">Multi-pass membrane protein</topology>
    </subcellularLocation>
</comment>
<comment type="caution">
    <text evidence="9">The sequence shown here is derived from an EMBL/GenBank/DDBJ whole genome shotgun (WGS) entry which is preliminary data.</text>
</comment>
<dbReference type="InterPro" id="IPR052337">
    <property type="entry name" value="SAT4-like"/>
</dbReference>
<evidence type="ECO:0000313" key="9">
    <source>
        <dbReference type="EMBL" id="KHN98468.1"/>
    </source>
</evidence>